<sequence>MSLDGLFFCILDGPTRAIYCRCQHAVIANSLVRTNVCKRFLVQVVLSLCTYHSLSISSAFIS</sequence>
<dbReference type="AlphaFoldDB" id="A0A0A9CBZ3"/>
<accession>A0A0A9CBZ3</accession>
<protein>
    <submittedName>
        <fullName evidence="1">Uncharacterized protein</fullName>
    </submittedName>
</protein>
<dbReference type="EMBL" id="GBRH01228878">
    <property type="protein sequence ID" value="JAD69017.1"/>
    <property type="molecule type" value="Transcribed_RNA"/>
</dbReference>
<proteinExistence type="predicted"/>
<name>A0A0A9CBZ3_ARUDO</name>
<reference evidence="1" key="2">
    <citation type="journal article" date="2015" name="Data Brief">
        <title>Shoot transcriptome of the giant reed, Arundo donax.</title>
        <authorList>
            <person name="Barrero R.A."/>
            <person name="Guerrero F.D."/>
            <person name="Moolhuijzen P."/>
            <person name="Goolsby J.A."/>
            <person name="Tidwell J."/>
            <person name="Bellgard S.E."/>
            <person name="Bellgard M.I."/>
        </authorList>
    </citation>
    <scope>NUCLEOTIDE SEQUENCE</scope>
    <source>
        <tissue evidence="1">Shoot tissue taken approximately 20 cm above the soil surface</tissue>
    </source>
</reference>
<reference evidence="1" key="1">
    <citation type="submission" date="2014-09" db="EMBL/GenBank/DDBJ databases">
        <authorList>
            <person name="Magalhaes I.L.F."/>
            <person name="Oliveira U."/>
            <person name="Santos F.R."/>
            <person name="Vidigal T.H.D.A."/>
            <person name="Brescovit A.D."/>
            <person name="Santos A.J."/>
        </authorList>
    </citation>
    <scope>NUCLEOTIDE SEQUENCE</scope>
    <source>
        <tissue evidence="1">Shoot tissue taken approximately 20 cm above the soil surface</tissue>
    </source>
</reference>
<evidence type="ECO:0000313" key="1">
    <source>
        <dbReference type="EMBL" id="JAD69017.1"/>
    </source>
</evidence>
<organism evidence="1">
    <name type="scientific">Arundo donax</name>
    <name type="common">Giant reed</name>
    <name type="synonym">Donax arundinaceus</name>
    <dbReference type="NCBI Taxonomy" id="35708"/>
    <lineage>
        <taxon>Eukaryota</taxon>
        <taxon>Viridiplantae</taxon>
        <taxon>Streptophyta</taxon>
        <taxon>Embryophyta</taxon>
        <taxon>Tracheophyta</taxon>
        <taxon>Spermatophyta</taxon>
        <taxon>Magnoliopsida</taxon>
        <taxon>Liliopsida</taxon>
        <taxon>Poales</taxon>
        <taxon>Poaceae</taxon>
        <taxon>PACMAD clade</taxon>
        <taxon>Arundinoideae</taxon>
        <taxon>Arundineae</taxon>
        <taxon>Arundo</taxon>
    </lineage>
</organism>